<dbReference type="AlphaFoldDB" id="A0A7C8IU70"/>
<keyword evidence="1" id="KW-1133">Transmembrane helix</keyword>
<dbReference type="InterPro" id="IPR046529">
    <property type="entry name" value="DUF6594"/>
</dbReference>
<feature type="domain" description="DUF6594" evidence="2">
    <location>
        <begin position="19"/>
        <end position="327"/>
    </location>
</feature>
<dbReference type="InParanoid" id="A0A7C8IU70"/>
<name>A0A7C8IU70_9PEZI</name>
<keyword evidence="1" id="KW-0812">Transmembrane</keyword>
<dbReference type="PANTHER" id="PTHR34502">
    <property type="entry name" value="DUF6594 DOMAIN-CONTAINING PROTEIN-RELATED"/>
    <property type="match status" value="1"/>
</dbReference>
<dbReference type="EMBL" id="WUBL01000175">
    <property type="protein sequence ID" value="KAF2963919.1"/>
    <property type="molecule type" value="Genomic_DNA"/>
</dbReference>
<dbReference type="OrthoDB" id="3533814at2759"/>
<keyword evidence="1" id="KW-0472">Membrane</keyword>
<sequence>MALGKERGQAWHYVPGFGSLADFIASDSDHSTAVYRRFDRLSSRNLLYYQSELARLEAIQDRFDIEDRRGVEDLKQADSWESIRCNARDWDTLGQAAGIASHNADTPSSTATSIDERGRRRMAIAMEIRRTIKDYQEALIRESTVLSLERPSAQTMEALSNHFHNTSSNGSSNYTILSGDSSQLYPRGMSSLHIQASDYVSLAGHQESDLLTRFLKTYCTRLFRVPASSILPQHQGDIITHLPKEQIMHYSLESVKFAASFIATSTAAILLFLPILTLDHTANLGLALNLGLIALFTFLFACAIFLMTQARRAEIFGVCAAYAAVLVVFASSGFGGAGIRVSS</sequence>
<dbReference type="Proteomes" id="UP000481858">
    <property type="component" value="Unassembled WGS sequence"/>
</dbReference>
<dbReference type="Pfam" id="PF20237">
    <property type="entry name" value="DUF6594"/>
    <property type="match status" value="1"/>
</dbReference>
<comment type="caution">
    <text evidence="3">The sequence shown here is derived from an EMBL/GenBank/DDBJ whole genome shotgun (WGS) entry which is preliminary data.</text>
</comment>
<proteinExistence type="predicted"/>
<organism evidence="3 4">
    <name type="scientific">Xylaria multiplex</name>
    <dbReference type="NCBI Taxonomy" id="323545"/>
    <lineage>
        <taxon>Eukaryota</taxon>
        <taxon>Fungi</taxon>
        <taxon>Dikarya</taxon>
        <taxon>Ascomycota</taxon>
        <taxon>Pezizomycotina</taxon>
        <taxon>Sordariomycetes</taxon>
        <taxon>Xylariomycetidae</taxon>
        <taxon>Xylariales</taxon>
        <taxon>Xylariaceae</taxon>
        <taxon>Xylaria</taxon>
    </lineage>
</organism>
<gene>
    <name evidence="3" type="ORF">GQX73_g9659</name>
</gene>
<evidence type="ECO:0000313" key="4">
    <source>
        <dbReference type="Proteomes" id="UP000481858"/>
    </source>
</evidence>
<evidence type="ECO:0000256" key="1">
    <source>
        <dbReference type="SAM" id="Phobius"/>
    </source>
</evidence>
<feature type="transmembrane region" description="Helical" evidence="1">
    <location>
        <begin position="284"/>
        <end position="308"/>
    </location>
</feature>
<evidence type="ECO:0000313" key="3">
    <source>
        <dbReference type="EMBL" id="KAF2963919.1"/>
    </source>
</evidence>
<accession>A0A7C8IU70</accession>
<evidence type="ECO:0000259" key="2">
    <source>
        <dbReference type="Pfam" id="PF20237"/>
    </source>
</evidence>
<reference evidence="3 4" key="1">
    <citation type="submission" date="2019-12" db="EMBL/GenBank/DDBJ databases">
        <title>Draft genome sequence of the ascomycete Xylaria multiplex DSM 110363.</title>
        <authorList>
            <person name="Buettner E."/>
            <person name="Kellner H."/>
        </authorList>
    </citation>
    <scope>NUCLEOTIDE SEQUENCE [LARGE SCALE GENOMIC DNA]</scope>
    <source>
        <strain evidence="3 4">DSM 110363</strain>
    </source>
</reference>
<feature type="transmembrane region" description="Helical" evidence="1">
    <location>
        <begin position="257"/>
        <end position="278"/>
    </location>
</feature>
<protein>
    <recommendedName>
        <fullName evidence="2">DUF6594 domain-containing protein</fullName>
    </recommendedName>
</protein>
<feature type="transmembrane region" description="Helical" evidence="1">
    <location>
        <begin position="315"/>
        <end position="339"/>
    </location>
</feature>
<dbReference type="PANTHER" id="PTHR34502:SF4">
    <property type="entry name" value="DUF6594 DOMAIN-CONTAINING PROTEIN"/>
    <property type="match status" value="1"/>
</dbReference>
<keyword evidence="4" id="KW-1185">Reference proteome</keyword>